<dbReference type="PANTHER" id="PTHR40042:SF1">
    <property type="entry name" value="DUF1405 DOMAIN-CONTAINING PROTEIN"/>
    <property type="match status" value="1"/>
</dbReference>
<dbReference type="EMBL" id="LDYG01000028">
    <property type="protein sequence ID" value="KUP06560.1"/>
    <property type="molecule type" value="Genomic_DNA"/>
</dbReference>
<dbReference type="PANTHER" id="PTHR40042">
    <property type="entry name" value="HYPOTHETICAL MEMBRANE SPANNING PROTEIN"/>
    <property type="match status" value="1"/>
</dbReference>
<dbReference type="AlphaFoldDB" id="A0A147K8N5"/>
<dbReference type="Proteomes" id="UP000074108">
    <property type="component" value="Unassembled WGS sequence"/>
</dbReference>
<dbReference type="InterPro" id="IPR009845">
    <property type="entry name" value="DUF1405"/>
</dbReference>
<accession>A0A147K8N5</accession>
<keyword evidence="1" id="KW-1133">Transmembrane helix</keyword>
<feature type="transmembrane region" description="Helical" evidence="1">
    <location>
        <begin position="181"/>
        <end position="198"/>
    </location>
</feature>
<comment type="caution">
    <text evidence="2">The sequence shown here is derived from an EMBL/GenBank/DDBJ whole genome shotgun (WGS) entry which is preliminary data.</text>
</comment>
<dbReference type="Pfam" id="PF07187">
    <property type="entry name" value="DUF1405"/>
    <property type="match status" value="1"/>
</dbReference>
<reference evidence="2 3" key="1">
    <citation type="journal article" date="2016" name="Front. Microbiol.">
        <title>Microevolution Analysis of Bacillus coahuilensis Unveils Differences in Phosphorus Acquisition Strategies and Their Regulation.</title>
        <authorList>
            <person name="Gomez-Lunar Z."/>
            <person name="Hernandez-Gonzalez I."/>
            <person name="Rodriguez-Torres M.D."/>
            <person name="Souza V."/>
            <person name="Olmedo-Alvarez G."/>
        </authorList>
    </citation>
    <scope>NUCLEOTIDE SEQUENCE [LARGE SCALE GENOMIC DNA]</scope>
    <source>
        <strain evidence="3">p1.1.43</strain>
    </source>
</reference>
<name>A0A147K8N5_9BACI</name>
<keyword evidence="3" id="KW-1185">Reference proteome</keyword>
<sequence length="208" mass="24484">MEILLKGRESSVLSIFHLLQNKIVLWWLLIVNVFGTIYGYYWYGYQLEKTEPHFIPFVPDSPTASLFFCFVLIGFLYKKQNGLMEALAIVTLFKYGVWAVVMNLLTLLLTGYLNPAGYMLMASHAAMAIQGILYAPYYKIKPWHIIAAGLWTIHNDIIDYVFLQYPVYTIIHYYTKEIGYFTFWLSIFSIFILYYFGYKRNRKDLTSF</sequence>
<gene>
    <name evidence="2" type="ORF">Q75_08550</name>
</gene>
<keyword evidence="1" id="KW-0812">Transmembrane</keyword>
<evidence type="ECO:0000256" key="1">
    <source>
        <dbReference type="SAM" id="Phobius"/>
    </source>
</evidence>
<dbReference type="STRING" id="1150625.Q75_08550"/>
<feature type="transmembrane region" description="Helical" evidence="1">
    <location>
        <begin position="118"/>
        <end position="137"/>
    </location>
</feature>
<feature type="transmembrane region" description="Helical" evidence="1">
    <location>
        <begin position="89"/>
        <end position="112"/>
    </location>
</feature>
<feature type="transmembrane region" description="Helical" evidence="1">
    <location>
        <begin position="23"/>
        <end position="42"/>
    </location>
</feature>
<proteinExistence type="predicted"/>
<dbReference type="PATRIC" id="fig|1150625.3.peg.1811"/>
<protein>
    <submittedName>
        <fullName evidence="2">Membrane protein</fullName>
    </submittedName>
</protein>
<organism evidence="2 3">
    <name type="scientific">Bacillus coahuilensis p1.1.43</name>
    <dbReference type="NCBI Taxonomy" id="1150625"/>
    <lineage>
        <taxon>Bacteria</taxon>
        <taxon>Bacillati</taxon>
        <taxon>Bacillota</taxon>
        <taxon>Bacilli</taxon>
        <taxon>Bacillales</taxon>
        <taxon>Bacillaceae</taxon>
        <taxon>Bacillus</taxon>
    </lineage>
</organism>
<feature type="transmembrane region" description="Helical" evidence="1">
    <location>
        <begin position="54"/>
        <end position="77"/>
    </location>
</feature>
<evidence type="ECO:0000313" key="2">
    <source>
        <dbReference type="EMBL" id="KUP06560.1"/>
    </source>
</evidence>
<keyword evidence="1" id="KW-0472">Membrane</keyword>
<evidence type="ECO:0000313" key="3">
    <source>
        <dbReference type="Proteomes" id="UP000074108"/>
    </source>
</evidence>